<dbReference type="FunFam" id="3.30.30.30:FF:000001">
    <property type="entry name" value="heat shock 70 kDa protein-like"/>
    <property type="match status" value="1"/>
</dbReference>
<dbReference type="FunFam" id="3.30.420.40:FF:000026">
    <property type="entry name" value="Heat shock protein 70"/>
    <property type="match status" value="1"/>
</dbReference>
<organism evidence="13 14">
    <name type="scientific">Collybiopsis luxurians FD-317 M1</name>
    <dbReference type="NCBI Taxonomy" id="944289"/>
    <lineage>
        <taxon>Eukaryota</taxon>
        <taxon>Fungi</taxon>
        <taxon>Dikarya</taxon>
        <taxon>Basidiomycota</taxon>
        <taxon>Agaricomycotina</taxon>
        <taxon>Agaricomycetes</taxon>
        <taxon>Agaricomycetidae</taxon>
        <taxon>Agaricales</taxon>
        <taxon>Marasmiineae</taxon>
        <taxon>Omphalotaceae</taxon>
        <taxon>Collybiopsis</taxon>
        <taxon>Collybiopsis luxurians</taxon>
    </lineage>
</organism>
<evidence type="ECO:0000256" key="10">
    <source>
        <dbReference type="ARBA" id="ARBA00068399"/>
    </source>
</evidence>
<name>A0A0D0B872_9AGAR</name>
<keyword evidence="3 11" id="KW-0547">Nucleotide-binding</keyword>
<keyword evidence="4 11" id="KW-0067">ATP-binding</keyword>
<evidence type="ECO:0000256" key="8">
    <source>
        <dbReference type="ARBA" id="ARBA00023242"/>
    </source>
</evidence>
<dbReference type="Gene3D" id="3.90.640.10">
    <property type="entry name" value="Actin, Chain A, domain 4"/>
    <property type="match status" value="1"/>
</dbReference>
<evidence type="ECO:0000256" key="12">
    <source>
        <dbReference type="SAM" id="MobiDB-lite"/>
    </source>
</evidence>
<comment type="subunit">
    <text evidence="9">Interacts with transcription factor HSF1 on chromatin.</text>
</comment>
<dbReference type="GO" id="GO:0005524">
    <property type="term" value="F:ATP binding"/>
    <property type="evidence" value="ECO:0007669"/>
    <property type="project" value="UniProtKB-KW"/>
</dbReference>
<dbReference type="InterPro" id="IPR043129">
    <property type="entry name" value="ATPase_NBD"/>
</dbReference>
<dbReference type="PROSITE" id="PS01036">
    <property type="entry name" value="HSP70_3"/>
    <property type="match status" value="1"/>
</dbReference>
<dbReference type="InterPro" id="IPR013126">
    <property type="entry name" value="Hsp_70_fam"/>
</dbReference>
<keyword evidence="6" id="KW-0346">Stress response</keyword>
<dbReference type="PROSITE" id="PS00297">
    <property type="entry name" value="HSP70_1"/>
    <property type="match status" value="1"/>
</dbReference>
<dbReference type="Proteomes" id="UP000053593">
    <property type="component" value="Unassembled WGS sequence"/>
</dbReference>
<dbReference type="Gene3D" id="2.60.34.10">
    <property type="entry name" value="Substrate Binding Domain Of DNAk, Chain A, domain 1"/>
    <property type="match status" value="1"/>
</dbReference>
<evidence type="ECO:0000256" key="6">
    <source>
        <dbReference type="ARBA" id="ARBA00023016"/>
    </source>
</evidence>
<evidence type="ECO:0000256" key="1">
    <source>
        <dbReference type="ARBA" id="ARBA00004123"/>
    </source>
</evidence>
<dbReference type="CDD" id="cd10233">
    <property type="entry name" value="ASKHA_NBD_HSP70_HSPA1"/>
    <property type="match status" value="1"/>
</dbReference>
<evidence type="ECO:0000256" key="11">
    <source>
        <dbReference type="RuleBase" id="RU003322"/>
    </source>
</evidence>
<dbReference type="InterPro" id="IPR029047">
    <property type="entry name" value="HSP70_peptide-bd_sf"/>
</dbReference>
<dbReference type="NCBIfam" id="NF001413">
    <property type="entry name" value="PRK00290.1"/>
    <property type="match status" value="1"/>
</dbReference>
<keyword evidence="8" id="KW-0539">Nucleus</keyword>
<evidence type="ECO:0000256" key="2">
    <source>
        <dbReference type="ARBA" id="ARBA00007381"/>
    </source>
</evidence>
<comment type="subcellular location">
    <subcellularLocation>
        <location evidence="1">Nucleus</location>
    </subcellularLocation>
</comment>
<protein>
    <recommendedName>
        <fullName evidence="10">Transcriptional coregulator SSA1</fullName>
    </recommendedName>
</protein>
<evidence type="ECO:0000256" key="7">
    <source>
        <dbReference type="ARBA" id="ARBA00023163"/>
    </source>
</evidence>
<dbReference type="FunFam" id="3.30.420.40:FF:000028">
    <property type="entry name" value="heat shock 70 kDa protein-like"/>
    <property type="match status" value="1"/>
</dbReference>
<reference evidence="13 14" key="1">
    <citation type="submission" date="2014-04" db="EMBL/GenBank/DDBJ databases">
        <title>Evolutionary Origins and Diversification of the Mycorrhizal Mutualists.</title>
        <authorList>
            <consortium name="DOE Joint Genome Institute"/>
            <consortium name="Mycorrhizal Genomics Consortium"/>
            <person name="Kohler A."/>
            <person name="Kuo A."/>
            <person name="Nagy L.G."/>
            <person name="Floudas D."/>
            <person name="Copeland A."/>
            <person name="Barry K.W."/>
            <person name="Cichocki N."/>
            <person name="Veneault-Fourrey C."/>
            <person name="LaButti K."/>
            <person name="Lindquist E.A."/>
            <person name="Lipzen A."/>
            <person name="Lundell T."/>
            <person name="Morin E."/>
            <person name="Murat C."/>
            <person name="Riley R."/>
            <person name="Ohm R."/>
            <person name="Sun H."/>
            <person name="Tunlid A."/>
            <person name="Henrissat B."/>
            <person name="Grigoriev I.V."/>
            <person name="Hibbett D.S."/>
            <person name="Martin F."/>
        </authorList>
    </citation>
    <scope>NUCLEOTIDE SEQUENCE [LARGE SCALE GENOMIC DNA]</scope>
    <source>
        <strain evidence="13 14">FD-317 M1</strain>
    </source>
</reference>
<proteinExistence type="inferred from homology"/>
<dbReference type="PANTHER" id="PTHR19375">
    <property type="entry name" value="HEAT SHOCK PROTEIN 70KDA"/>
    <property type="match status" value="1"/>
</dbReference>
<dbReference type="Gene3D" id="1.20.1270.10">
    <property type="match status" value="1"/>
</dbReference>
<dbReference type="SUPFAM" id="SSF53067">
    <property type="entry name" value="Actin-like ATPase domain"/>
    <property type="match status" value="2"/>
</dbReference>
<dbReference type="FunFam" id="2.60.34.10:FF:000002">
    <property type="entry name" value="Heat shock 70 kDa"/>
    <property type="match status" value="1"/>
</dbReference>
<evidence type="ECO:0000256" key="5">
    <source>
        <dbReference type="ARBA" id="ARBA00023015"/>
    </source>
</evidence>
<evidence type="ECO:0000256" key="4">
    <source>
        <dbReference type="ARBA" id="ARBA00022840"/>
    </source>
</evidence>
<evidence type="ECO:0000256" key="9">
    <source>
        <dbReference type="ARBA" id="ARBA00062310"/>
    </source>
</evidence>
<evidence type="ECO:0000256" key="3">
    <source>
        <dbReference type="ARBA" id="ARBA00022741"/>
    </source>
</evidence>
<dbReference type="FunFam" id="3.90.640.10:FF:000002">
    <property type="entry name" value="Heat shock 70 kDa"/>
    <property type="match status" value="1"/>
</dbReference>
<dbReference type="PRINTS" id="PR00301">
    <property type="entry name" value="HEATSHOCK70"/>
</dbReference>
<dbReference type="InterPro" id="IPR018181">
    <property type="entry name" value="Heat_shock_70_CS"/>
</dbReference>
<keyword evidence="5" id="KW-0805">Transcription regulation</keyword>
<gene>
    <name evidence="13" type="ORF">GYMLUDRAFT_261751</name>
</gene>
<evidence type="ECO:0000313" key="14">
    <source>
        <dbReference type="Proteomes" id="UP000053593"/>
    </source>
</evidence>
<feature type="compositionally biased region" description="Gly residues" evidence="12">
    <location>
        <begin position="629"/>
        <end position="655"/>
    </location>
</feature>
<dbReference type="AlphaFoldDB" id="A0A0D0B872"/>
<dbReference type="InterPro" id="IPR029048">
    <property type="entry name" value="HSP70_C_sf"/>
</dbReference>
<evidence type="ECO:0000313" key="13">
    <source>
        <dbReference type="EMBL" id="KIK59750.1"/>
    </source>
</evidence>
<dbReference type="SUPFAM" id="SSF100934">
    <property type="entry name" value="Heat shock protein 70kD (HSP70), C-terminal subdomain"/>
    <property type="match status" value="1"/>
</dbReference>
<dbReference type="Gene3D" id="3.30.30.30">
    <property type="match status" value="1"/>
</dbReference>
<keyword evidence="14" id="KW-1185">Reference proteome</keyword>
<accession>A0A0D0B872</accession>
<dbReference type="Pfam" id="PF00012">
    <property type="entry name" value="HSP70"/>
    <property type="match status" value="1"/>
</dbReference>
<dbReference type="HOGENOM" id="CLU_005965_3_0_1"/>
<dbReference type="OrthoDB" id="2401965at2759"/>
<dbReference type="EMBL" id="KN834778">
    <property type="protein sequence ID" value="KIK59750.1"/>
    <property type="molecule type" value="Genomic_DNA"/>
</dbReference>
<feature type="region of interest" description="Disordered" evidence="12">
    <location>
        <begin position="625"/>
        <end position="663"/>
    </location>
</feature>
<comment type="similarity">
    <text evidence="2 11">Belongs to the heat shock protein 70 family.</text>
</comment>
<keyword evidence="7" id="KW-0804">Transcription</keyword>
<dbReference type="GO" id="GO:0005634">
    <property type="term" value="C:nucleus"/>
    <property type="evidence" value="ECO:0007669"/>
    <property type="project" value="UniProtKB-SubCell"/>
</dbReference>
<sequence>MEGNGTEKKTLFIMSSSKAIGIDLGTTYSCVGVWQNDRVEIIANDQGNRTTPSYVAFTDSERLIGDAAKNQVAMNPYNTVFDAKRLIGRKFDDQEVQADMKHFPFKVFSKDGKPYIEVEYRGEKKHFSPEEISSMVLLKMKETAEAFLGSTVTNSVVTVPAYFNDSQRQATKDAGTISGMNVLRIINEPTAAAIAYGLDKKVTGERNVLIFDLGGGTFDVSLLTIEEGIFEVKATAGDTHLGGEDFDNRLVNHFIQEFKRKNKKDLSGNPRAVRRLRTACERAKRTLSSAAQTSIEIDSLYEGIDFYTSVTRARFEELCQDLFRSTLEPVEKVLRDSKIDKANVHEIVLVGGSTRIPRIVKLVSDFFNGKEPNKSINPDEAVAYGAAVQAAILSGDTSEKTQDLLLLDVAPLSLGIETAGGVMTALIKRNTTVPTKKGETFSTYADNQPGVLIQVYEGERARTKDNNLLGKFELSGIPPAPRGVPQIEVTFDIDANGILNVSASDKTTGKSNRITITNDKGRLSKEEIERMVSEAEKYKAEDEAATARITAKNGLESYSYNLRNTLTDDKLADKFPAEDKAKLQTAVDEAIKWLDESQEASKEEYEEKQKELEAVANPIMQRLYSAAGGAPGGAPGAGGFPGGAPGGFPGAGGEDGPSVEEVD</sequence>
<dbReference type="Gene3D" id="3.30.420.40">
    <property type="match status" value="2"/>
</dbReference>
<dbReference type="GO" id="GO:0140662">
    <property type="term" value="F:ATP-dependent protein folding chaperone"/>
    <property type="evidence" value="ECO:0007669"/>
    <property type="project" value="InterPro"/>
</dbReference>
<dbReference type="FunFam" id="3.30.420.40:FF:000172">
    <property type="entry name" value="Heat shock 70 kDa protein"/>
    <property type="match status" value="2"/>
</dbReference>
<dbReference type="FunFam" id="1.20.1270.10:FF:000021">
    <property type="entry name" value="Heat shock protein 70"/>
    <property type="match status" value="1"/>
</dbReference>
<dbReference type="SUPFAM" id="SSF100920">
    <property type="entry name" value="Heat shock protein 70kD (HSP70), peptide-binding domain"/>
    <property type="match status" value="1"/>
</dbReference>
<dbReference type="PROSITE" id="PS00329">
    <property type="entry name" value="HSP70_2"/>
    <property type="match status" value="1"/>
</dbReference>